<evidence type="ECO:0000313" key="1">
    <source>
        <dbReference type="EMBL" id="MBL4936951.1"/>
    </source>
</evidence>
<dbReference type="SUPFAM" id="SSF46689">
    <property type="entry name" value="Homeodomain-like"/>
    <property type="match status" value="1"/>
</dbReference>
<dbReference type="RefSeq" id="WP_202749708.1">
    <property type="nucleotide sequence ID" value="NZ_JAESWC010000009.1"/>
</dbReference>
<keyword evidence="2" id="KW-1185">Reference proteome</keyword>
<dbReference type="PANTHER" id="PTHR37812">
    <property type="entry name" value="MU-LIKE PROPHAGE FLUMU PROTEIN C"/>
    <property type="match status" value="1"/>
</dbReference>
<accession>A0ABS1TEB3</accession>
<dbReference type="PANTHER" id="PTHR37812:SF1">
    <property type="entry name" value="MU-LIKE PROPHAGE FLUMU PROTEIN C"/>
    <property type="match status" value="1"/>
</dbReference>
<dbReference type="NCBIfam" id="NF040785">
    <property type="entry name" value="CD3324_fam"/>
    <property type="match status" value="1"/>
</dbReference>
<name>A0ABS1TEB3_9CLOT</name>
<dbReference type="EMBL" id="JAESWC010000009">
    <property type="protein sequence ID" value="MBL4936951.1"/>
    <property type="molecule type" value="Genomic_DNA"/>
</dbReference>
<dbReference type="Gene3D" id="1.10.10.60">
    <property type="entry name" value="Homeodomain-like"/>
    <property type="match status" value="1"/>
</dbReference>
<gene>
    <name evidence="1" type="ORF">JK636_14450</name>
</gene>
<dbReference type="Proteomes" id="UP000632377">
    <property type="component" value="Unassembled WGS sequence"/>
</dbReference>
<proteinExistence type="predicted"/>
<sequence length="92" mass="10950">MSYINAETVLPEDIIKLVQQYVDGEYLYIPRKIQNQKQWGEKSGIRVFLKARNEEIFKLYALGTSVAELEKLYYLSEKSIRRIIYKEKSRVD</sequence>
<comment type="caution">
    <text evidence="1">The sequence shown here is derived from an EMBL/GenBank/DDBJ whole genome shotgun (WGS) entry which is preliminary data.</text>
</comment>
<dbReference type="InterPro" id="IPR052411">
    <property type="entry name" value="c-mor_Regulatory_Protein"/>
</dbReference>
<evidence type="ECO:0000313" key="2">
    <source>
        <dbReference type="Proteomes" id="UP000632377"/>
    </source>
</evidence>
<reference evidence="1 2" key="1">
    <citation type="submission" date="2021-01" db="EMBL/GenBank/DDBJ databases">
        <title>Genome public.</title>
        <authorList>
            <person name="Liu C."/>
            <person name="Sun Q."/>
        </authorList>
    </citation>
    <scope>NUCLEOTIDE SEQUENCE [LARGE SCALE GENOMIC DNA]</scope>
    <source>
        <strain evidence="1 2">YIM B02515</strain>
    </source>
</reference>
<evidence type="ECO:0008006" key="3">
    <source>
        <dbReference type="Google" id="ProtNLM"/>
    </source>
</evidence>
<dbReference type="InterPro" id="IPR049739">
    <property type="entry name" value="YraL-like"/>
</dbReference>
<dbReference type="InterPro" id="IPR009057">
    <property type="entry name" value="Homeodomain-like_sf"/>
</dbReference>
<protein>
    <recommendedName>
        <fullName evidence="3">Mor transcription activator family protein</fullName>
    </recommendedName>
</protein>
<organism evidence="1 2">
    <name type="scientific">Clostridium rhizosphaerae</name>
    <dbReference type="NCBI Taxonomy" id="2803861"/>
    <lineage>
        <taxon>Bacteria</taxon>
        <taxon>Bacillati</taxon>
        <taxon>Bacillota</taxon>
        <taxon>Clostridia</taxon>
        <taxon>Eubacteriales</taxon>
        <taxon>Clostridiaceae</taxon>
        <taxon>Clostridium</taxon>
    </lineage>
</organism>